<accession>A0ABM8AYB7</accession>
<name>A0ABM8AYB7_9BACT</name>
<dbReference type="Proteomes" id="UP001317742">
    <property type="component" value="Chromosome"/>
</dbReference>
<dbReference type="PANTHER" id="PTHR43267">
    <property type="entry name" value="TRNA THREONYLCARBAMOYLADENOSINE DEHYDRATASE"/>
    <property type="match status" value="1"/>
</dbReference>
<dbReference type="RefSeq" id="WP_281762406.1">
    <property type="nucleotide sequence ID" value="NZ_AP026709.1"/>
</dbReference>
<evidence type="ECO:0000259" key="1">
    <source>
        <dbReference type="Pfam" id="PF00899"/>
    </source>
</evidence>
<dbReference type="InterPro" id="IPR000594">
    <property type="entry name" value="ThiF_NAD_FAD-bd"/>
</dbReference>
<protein>
    <submittedName>
        <fullName evidence="2">Thiazole biosynthesis protein ThiF</fullName>
    </submittedName>
</protein>
<dbReference type="EMBL" id="AP026709">
    <property type="protein sequence ID" value="BDQ36511.1"/>
    <property type="molecule type" value="Genomic_DNA"/>
</dbReference>
<dbReference type="InterPro" id="IPR035985">
    <property type="entry name" value="Ubiquitin-activating_enz"/>
</dbReference>
<keyword evidence="3" id="KW-1185">Reference proteome</keyword>
<dbReference type="SUPFAM" id="SSF69572">
    <property type="entry name" value="Activating enzymes of the ubiquitin-like proteins"/>
    <property type="match status" value="1"/>
</dbReference>
<organism evidence="2 3">
    <name type="scientific">Pseudodesulfovibrio nedwellii</name>
    <dbReference type="NCBI Taxonomy" id="2973072"/>
    <lineage>
        <taxon>Bacteria</taxon>
        <taxon>Pseudomonadati</taxon>
        <taxon>Thermodesulfobacteriota</taxon>
        <taxon>Desulfovibrionia</taxon>
        <taxon>Desulfovibrionales</taxon>
        <taxon>Desulfovibrionaceae</taxon>
    </lineage>
</organism>
<evidence type="ECO:0000313" key="3">
    <source>
        <dbReference type="Proteomes" id="UP001317742"/>
    </source>
</evidence>
<dbReference type="InterPro" id="IPR045886">
    <property type="entry name" value="ThiF/MoeB/HesA"/>
</dbReference>
<sequence>MAGILDKIHAYAQSSLLPWGETGTIISNEAISMLAQQNTIPGHVVERQALAKSIYPLRYLRNMQSITIKGQQRLLESTVAQVGLGGLGGNLLEQFLRMGIGTIHAADGDHFEESNLNRQELSTLNTLNQSKAYAAIKRAEKVNPSVEFSATEEFLTVNSLPDFLAGADIVIDALGGLETRLHLQQSAAKAEVPLITGALAGWTGYVSVVIPGEIGPADIMGVNNEAEGILGCPAPSVMLIASLMAAETIKILTDTHPTLQGKMLVVDLASSTFETVIL</sequence>
<gene>
    <name evidence="2" type="ORF">SYK_08710</name>
</gene>
<proteinExistence type="predicted"/>
<dbReference type="PANTHER" id="PTHR43267:SF1">
    <property type="entry name" value="TRNA THREONYLCARBAMOYLADENOSINE DEHYDRATASE"/>
    <property type="match status" value="1"/>
</dbReference>
<dbReference type="Gene3D" id="3.40.50.720">
    <property type="entry name" value="NAD(P)-binding Rossmann-like Domain"/>
    <property type="match status" value="1"/>
</dbReference>
<evidence type="ECO:0000313" key="2">
    <source>
        <dbReference type="EMBL" id="BDQ36511.1"/>
    </source>
</evidence>
<dbReference type="CDD" id="cd00757">
    <property type="entry name" value="ThiF_MoeB_HesA_family"/>
    <property type="match status" value="1"/>
</dbReference>
<reference evidence="2 3" key="1">
    <citation type="submission" date="2022-08" db="EMBL/GenBank/DDBJ databases">
        <title>Genome Sequence of the sulphate-reducing bacterium, Pseudodesulfovibrio sp. SYK.</title>
        <authorList>
            <person name="Kondo R."/>
            <person name="Kataoka T."/>
        </authorList>
    </citation>
    <scope>NUCLEOTIDE SEQUENCE [LARGE SCALE GENOMIC DNA]</scope>
    <source>
        <strain evidence="2 3">SYK</strain>
    </source>
</reference>
<feature type="domain" description="THIF-type NAD/FAD binding fold" evidence="1">
    <location>
        <begin position="59"/>
        <end position="276"/>
    </location>
</feature>
<dbReference type="Pfam" id="PF00899">
    <property type="entry name" value="ThiF"/>
    <property type="match status" value="1"/>
</dbReference>